<evidence type="ECO:0000313" key="4">
    <source>
        <dbReference type="Proteomes" id="UP001470230"/>
    </source>
</evidence>
<keyword evidence="4" id="KW-1185">Reference proteome</keyword>
<evidence type="ECO:0000256" key="1">
    <source>
        <dbReference type="SAM" id="MobiDB-lite"/>
    </source>
</evidence>
<reference evidence="3 4" key="1">
    <citation type="submission" date="2024-04" db="EMBL/GenBank/DDBJ databases">
        <title>Tritrichomonas musculus Genome.</title>
        <authorList>
            <person name="Alves-Ferreira E."/>
            <person name="Grigg M."/>
            <person name="Lorenzi H."/>
            <person name="Galac M."/>
        </authorList>
    </citation>
    <scope>NUCLEOTIDE SEQUENCE [LARGE SCALE GENOMIC DNA]</scope>
    <source>
        <strain evidence="3 4">EAF2021</strain>
    </source>
</reference>
<evidence type="ECO:0000313" key="2">
    <source>
        <dbReference type="EMBL" id="KAK8891850.1"/>
    </source>
</evidence>
<proteinExistence type="predicted"/>
<feature type="compositionally biased region" description="Low complexity" evidence="1">
    <location>
        <begin position="14"/>
        <end position="30"/>
    </location>
</feature>
<name>A0ABR2KL56_9EUKA</name>
<comment type="caution">
    <text evidence="3">The sequence shown here is derived from an EMBL/GenBank/DDBJ whole genome shotgun (WGS) entry which is preliminary data.</text>
</comment>
<protein>
    <submittedName>
        <fullName evidence="3">Uncharacterized protein</fullName>
    </submittedName>
</protein>
<evidence type="ECO:0000313" key="3">
    <source>
        <dbReference type="EMBL" id="KAK8891854.1"/>
    </source>
</evidence>
<dbReference type="Proteomes" id="UP001470230">
    <property type="component" value="Unassembled WGS sequence"/>
</dbReference>
<accession>A0ABR2KL56</accession>
<sequence>MSAPVSQVPSRCPSPTSYSQPVSISSSSSSQGFGDWINWPPSAQGSPVGSPLEPSWFSISTEDYMTSSPEVYSEDENESIFKRQQEILEQIQIIEYKILLQKRKLASLKREKSQLDSFV</sequence>
<feature type="region of interest" description="Disordered" evidence="1">
    <location>
        <begin position="1"/>
        <end position="54"/>
    </location>
</feature>
<gene>
    <name evidence="2" type="ORF">M9Y10_029072</name>
    <name evidence="3" type="ORF">M9Y10_029076</name>
</gene>
<dbReference type="EMBL" id="JAPFFF010000004">
    <property type="protein sequence ID" value="KAK8891854.1"/>
    <property type="molecule type" value="Genomic_DNA"/>
</dbReference>
<dbReference type="EMBL" id="JAPFFF010000004">
    <property type="protein sequence ID" value="KAK8891850.1"/>
    <property type="molecule type" value="Genomic_DNA"/>
</dbReference>
<organism evidence="3 4">
    <name type="scientific">Tritrichomonas musculus</name>
    <dbReference type="NCBI Taxonomy" id="1915356"/>
    <lineage>
        <taxon>Eukaryota</taxon>
        <taxon>Metamonada</taxon>
        <taxon>Parabasalia</taxon>
        <taxon>Tritrichomonadida</taxon>
        <taxon>Tritrichomonadidae</taxon>
        <taxon>Tritrichomonas</taxon>
    </lineage>
</organism>